<feature type="compositionally biased region" description="Polar residues" evidence="1">
    <location>
        <begin position="1"/>
        <end position="10"/>
    </location>
</feature>
<feature type="region of interest" description="Disordered" evidence="1">
    <location>
        <begin position="106"/>
        <end position="133"/>
    </location>
</feature>
<sequence length="133" mass="14469">MGFNDSNVAEQVTGAEGYRHPGDPAKYVVGGKVAVAHLAHASGEGDEGADDRHEAAKENRGFPMLVEEALRTFEVGGFDEAAELGAVREAQPEVFTDFKVKRISKHRGHAEQAEQHPDVQTVIGHRRQRAAEK</sequence>
<organism evidence="2 3">
    <name type="scientific">Oenococcus alcoholitolerans</name>
    <dbReference type="NCBI Taxonomy" id="931074"/>
    <lineage>
        <taxon>Bacteria</taxon>
        <taxon>Bacillati</taxon>
        <taxon>Bacillota</taxon>
        <taxon>Bacilli</taxon>
        <taxon>Lactobacillales</taxon>
        <taxon>Lactobacillaceae</taxon>
        <taxon>Oenococcus</taxon>
    </lineage>
</organism>
<proteinExistence type="predicted"/>
<evidence type="ECO:0000256" key="1">
    <source>
        <dbReference type="SAM" id="MobiDB-lite"/>
    </source>
</evidence>
<dbReference type="EMBL" id="AXCV01000033">
    <property type="protein sequence ID" value="KGO32354.1"/>
    <property type="molecule type" value="Genomic_DNA"/>
</dbReference>
<feature type="compositionally biased region" description="Basic and acidic residues" evidence="1">
    <location>
        <begin position="50"/>
        <end position="60"/>
    </location>
</feature>
<reference evidence="2 3" key="1">
    <citation type="journal article" date="2014" name="Antonie Van Leeuwenhoek">
        <title>Oenococcus alcoholitolerans sp. nov., a lactic acid bacteria isolated from cachaca and ethanol fermentation processes.</title>
        <authorList>
            <person name="Badotti F."/>
            <person name="Moreira A.P."/>
            <person name="Tonon L.A."/>
            <person name="de Lucena B.T."/>
            <person name="Gomes Fde C."/>
            <person name="Kruger R."/>
            <person name="Thompson C.C."/>
            <person name="de Morais M.A.Jr."/>
            <person name="Rosa C.A."/>
            <person name="Thompson F.L."/>
        </authorList>
    </citation>
    <scope>NUCLEOTIDE SEQUENCE [LARGE SCALE GENOMIC DNA]</scope>
    <source>
        <strain evidence="2 3">UFRJ-M7.2.18</strain>
    </source>
</reference>
<gene>
    <name evidence="2" type="ORF">Q757_01460</name>
</gene>
<keyword evidence="3" id="KW-1185">Reference proteome</keyword>
<feature type="region of interest" description="Disordered" evidence="1">
    <location>
        <begin position="1"/>
        <end position="22"/>
    </location>
</feature>
<feature type="compositionally biased region" description="Basic residues" evidence="1">
    <location>
        <begin position="124"/>
        <end position="133"/>
    </location>
</feature>
<comment type="caution">
    <text evidence="2">The sequence shown here is derived from an EMBL/GenBank/DDBJ whole genome shotgun (WGS) entry which is preliminary data.</text>
</comment>
<evidence type="ECO:0000313" key="2">
    <source>
        <dbReference type="EMBL" id="KGO32354.1"/>
    </source>
</evidence>
<protein>
    <submittedName>
        <fullName evidence="2">Uncharacterized protein</fullName>
    </submittedName>
</protein>
<evidence type="ECO:0000313" key="3">
    <source>
        <dbReference type="Proteomes" id="UP000030023"/>
    </source>
</evidence>
<dbReference type="Proteomes" id="UP000030023">
    <property type="component" value="Unassembled WGS sequence"/>
</dbReference>
<name>A0ABR4XSQ0_9LACO</name>
<accession>A0ABR4XSQ0</accession>
<feature type="region of interest" description="Disordered" evidence="1">
    <location>
        <begin position="41"/>
        <end position="61"/>
    </location>
</feature>